<dbReference type="RefSeq" id="WP_219352801.1">
    <property type="nucleotide sequence ID" value="NZ_CBFGPT010000012.1"/>
</dbReference>
<name>A0ABX8TLD0_9CAUL</name>
<feature type="transmembrane region" description="Helical" evidence="1">
    <location>
        <begin position="59"/>
        <end position="78"/>
    </location>
</feature>
<evidence type="ECO:0000313" key="3">
    <source>
        <dbReference type="Proteomes" id="UP000824334"/>
    </source>
</evidence>
<keyword evidence="3" id="KW-1185">Reference proteome</keyword>
<dbReference type="Proteomes" id="UP000824334">
    <property type="component" value="Chromosome"/>
</dbReference>
<reference evidence="2 3" key="1">
    <citation type="submission" date="2021-07" db="EMBL/GenBank/DDBJ databases">
        <title>Isolation and characterization of bacteria from a gold mining with a capacity of golden bioaccumulation.</title>
        <authorList>
            <person name="Yang X.J."/>
        </authorList>
    </citation>
    <scope>NUCLEOTIDE SEQUENCE [LARGE SCALE GENOMIC DNA]</scope>
    <source>
        <strain evidence="2 3">Au29</strain>
    </source>
</reference>
<feature type="transmembrane region" description="Helical" evidence="1">
    <location>
        <begin position="98"/>
        <end position="120"/>
    </location>
</feature>
<dbReference type="EMBL" id="CP080034">
    <property type="protein sequence ID" value="QYC09929.1"/>
    <property type="molecule type" value="Genomic_DNA"/>
</dbReference>
<sequence>MSGRFESYEDLPGQARIVERPGSVFTIAAALAGAAWPPLILTLPIWPPSSWMPGWELDWRLMVLVIGLIAAPLGLWRVQVERRRNGRPGSRLGVVWRFMLFGGLLAAVLQVVMALALTALGAMASGNVMQALGAAETTLLIFGVGALPLSIIVGISYGLWAGLCAAFIAFEAKPVVKDRLGLMPRT</sequence>
<keyword evidence="1" id="KW-1133">Transmembrane helix</keyword>
<keyword evidence="1" id="KW-0472">Membrane</keyword>
<protein>
    <submittedName>
        <fullName evidence="2">Phthalate transporter</fullName>
    </submittedName>
</protein>
<evidence type="ECO:0000256" key="1">
    <source>
        <dbReference type="SAM" id="Phobius"/>
    </source>
</evidence>
<evidence type="ECO:0000313" key="2">
    <source>
        <dbReference type="EMBL" id="QYC09929.1"/>
    </source>
</evidence>
<gene>
    <name evidence="2" type="ORF">KWG56_15345</name>
</gene>
<proteinExistence type="predicted"/>
<dbReference type="GeneID" id="94376663"/>
<accession>A0ABX8TLD0</accession>
<feature type="transmembrane region" description="Helical" evidence="1">
    <location>
        <begin position="140"/>
        <end position="170"/>
    </location>
</feature>
<organism evidence="2 3">
    <name type="scientific">Brevundimonas nasdae</name>
    <dbReference type="NCBI Taxonomy" id="172043"/>
    <lineage>
        <taxon>Bacteria</taxon>
        <taxon>Pseudomonadati</taxon>
        <taxon>Pseudomonadota</taxon>
        <taxon>Alphaproteobacteria</taxon>
        <taxon>Caulobacterales</taxon>
        <taxon>Caulobacteraceae</taxon>
        <taxon>Brevundimonas</taxon>
    </lineage>
</organism>
<feature type="transmembrane region" description="Helical" evidence="1">
    <location>
        <begin position="24"/>
        <end position="47"/>
    </location>
</feature>
<keyword evidence="1" id="KW-0812">Transmembrane</keyword>